<evidence type="ECO:0000313" key="3">
    <source>
        <dbReference type="EMBL" id="TPD59409.1"/>
    </source>
</evidence>
<dbReference type="PANTHER" id="PTHR21198">
    <property type="entry name" value="GLUTAMATE RACEMASE"/>
    <property type="match status" value="1"/>
</dbReference>
<dbReference type="SUPFAM" id="SSF53681">
    <property type="entry name" value="Aspartate/glutamate racemase"/>
    <property type="match status" value="2"/>
</dbReference>
<dbReference type="InterPro" id="IPR015942">
    <property type="entry name" value="Asp/Glu/hydantoin_racemase"/>
</dbReference>
<sequence>MKCIGLIGGISWESTASYYKLMNRMVADRLGGHHSARLLLWSFDFAEIEELQVTGDWDRLHDMMIRAGRTLQDGGADALVICANTMHKSADLMADSLYAPILHVCDVTAREIRKQGCSRPILLGTRYTMEQDFYRDRLVRNGVEAIVPDKADRDRVHCVIFDDLVRGRTPPASKQAYLEIINRLVAEQGADSVILGCTEIGLLISQEDLAIPVFDTTILHAEAAVDFALQD</sequence>
<evidence type="ECO:0000313" key="4">
    <source>
        <dbReference type="Proteomes" id="UP000319148"/>
    </source>
</evidence>
<dbReference type="InterPro" id="IPR001920">
    <property type="entry name" value="Asp/Glu_race"/>
</dbReference>
<keyword evidence="4" id="KW-1185">Reference proteome</keyword>
<dbReference type="EMBL" id="VFIY01000014">
    <property type="protein sequence ID" value="TPD59409.1"/>
    <property type="molecule type" value="Genomic_DNA"/>
</dbReference>
<dbReference type="Proteomes" id="UP000319148">
    <property type="component" value="Unassembled WGS sequence"/>
</dbReference>
<dbReference type="InterPro" id="IPR033134">
    <property type="entry name" value="Asp/Glu_racemase_AS_2"/>
</dbReference>
<comment type="caution">
    <text evidence="3">The sequence shown here is derived from an EMBL/GenBank/DDBJ whole genome shotgun (WGS) entry which is preliminary data.</text>
</comment>
<evidence type="ECO:0000256" key="2">
    <source>
        <dbReference type="ARBA" id="ARBA00023235"/>
    </source>
</evidence>
<dbReference type="PANTHER" id="PTHR21198:SF7">
    <property type="entry name" value="ASPARTATE-GLUTAMATE RACEMASE FAMILY"/>
    <property type="match status" value="1"/>
</dbReference>
<dbReference type="RefSeq" id="WP_139941072.1">
    <property type="nucleotide sequence ID" value="NZ_JBHSYP010000006.1"/>
</dbReference>
<dbReference type="InterPro" id="IPR004380">
    <property type="entry name" value="Asp_race"/>
</dbReference>
<name>A0A501PG06_9PROT</name>
<reference evidence="4" key="1">
    <citation type="submission" date="2019-06" db="EMBL/GenBank/DDBJ databases">
        <title>The complete genome of Emcibacter congregatus ZYLT.</title>
        <authorList>
            <person name="Zhao Z."/>
        </authorList>
    </citation>
    <scope>NUCLEOTIDE SEQUENCE [LARGE SCALE GENOMIC DNA]</scope>
    <source>
        <strain evidence="4">MCCC 1A06723</strain>
    </source>
</reference>
<evidence type="ECO:0000256" key="1">
    <source>
        <dbReference type="ARBA" id="ARBA00007847"/>
    </source>
</evidence>
<dbReference type="OrthoDB" id="9803739at2"/>
<protein>
    <submittedName>
        <fullName evidence="3">Aspartate/glutamate racemase family protein</fullName>
    </submittedName>
</protein>
<comment type="similarity">
    <text evidence="1">Belongs to the aspartate/glutamate racemases family.</text>
</comment>
<dbReference type="Pfam" id="PF01177">
    <property type="entry name" value="Asp_Glu_race"/>
    <property type="match status" value="1"/>
</dbReference>
<organism evidence="3 4">
    <name type="scientific">Emcibacter nanhaiensis</name>
    <dbReference type="NCBI Taxonomy" id="1505037"/>
    <lineage>
        <taxon>Bacteria</taxon>
        <taxon>Pseudomonadati</taxon>
        <taxon>Pseudomonadota</taxon>
        <taxon>Alphaproteobacteria</taxon>
        <taxon>Emcibacterales</taxon>
        <taxon>Emcibacteraceae</taxon>
        <taxon>Emcibacter</taxon>
    </lineage>
</organism>
<gene>
    <name evidence="3" type="ORF">FIV46_11485</name>
</gene>
<dbReference type="NCBIfam" id="TIGR00035">
    <property type="entry name" value="asp_race"/>
    <property type="match status" value="1"/>
</dbReference>
<accession>A0A501PG06</accession>
<dbReference type="PROSITE" id="PS00924">
    <property type="entry name" value="ASP_GLU_RACEMASE_2"/>
    <property type="match status" value="1"/>
</dbReference>
<dbReference type="AlphaFoldDB" id="A0A501PG06"/>
<dbReference type="Gene3D" id="3.40.50.1860">
    <property type="match status" value="2"/>
</dbReference>
<keyword evidence="2" id="KW-0413">Isomerase</keyword>
<proteinExistence type="inferred from homology"/>
<dbReference type="GO" id="GO:0047661">
    <property type="term" value="F:amino-acid racemase activity"/>
    <property type="evidence" value="ECO:0007669"/>
    <property type="project" value="InterPro"/>
</dbReference>